<name>A0A5B7I1W6_PORTR</name>
<protein>
    <submittedName>
        <fullName evidence="1">Uncharacterized protein</fullName>
    </submittedName>
</protein>
<sequence>MYVREATKTCASLIFQLSKQCREVHTRTCIVPMTLQADQREVEAMHTQGEINLVPSERPTHHLVQQVRYT</sequence>
<gene>
    <name evidence="1" type="ORF">E2C01_070298</name>
</gene>
<reference evidence="1 2" key="1">
    <citation type="submission" date="2019-05" db="EMBL/GenBank/DDBJ databases">
        <title>Another draft genome of Portunus trituberculatus and its Hox gene families provides insights of decapod evolution.</title>
        <authorList>
            <person name="Jeong J.-H."/>
            <person name="Song I."/>
            <person name="Kim S."/>
            <person name="Choi T."/>
            <person name="Kim D."/>
            <person name="Ryu S."/>
            <person name="Kim W."/>
        </authorList>
    </citation>
    <scope>NUCLEOTIDE SEQUENCE [LARGE SCALE GENOMIC DNA]</scope>
    <source>
        <tissue evidence="1">Muscle</tissue>
    </source>
</reference>
<evidence type="ECO:0000313" key="2">
    <source>
        <dbReference type="Proteomes" id="UP000324222"/>
    </source>
</evidence>
<dbReference type="Proteomes" id="UP000324222">
    <property type="component" value="Unassembled WGS sequence"/>
</dbReference>
<comment type="caution">
    <text evidence="1">The sequence shown here is derived from an EMBL/GenBank/DDBJ whole genome shotgun (WGS) entry which is preliminary data.</text>
</comment>
<proteinExistence type="predicted"/>
<evidence type="ECO:0000313" key="1">
    <source>
        <dbReference type="EMBL" id="MPC75899.1"/>
    </source>
</evidence>
<keyword evidence="2" id="KW-1185">Reference proteome</keyword>
<organism evidence="1 2">
    <name type="scientific">Portunus trituberculatus</name>
    <name type="common">Swimming crab</name>
    <name type="synonym">Neptunus trituberculatus</name>
    <dbReference type="NCBI Taxonomy" id="210409"/>
    <lineage>
        <taxon>Eukaryota</taxon>
        <taxon>Metazoa</taxon>
        <taxon>Ecdysozoa</taxon>
        <taxon>Arthropoda</taxon>
        <taxon>Crustacea</taxon>
        <taxon>Multicrustacea</taxon>
        <taxon>Malacostraca</taxon>
        <taxon>Eumalacostraca</taxon>
        <taxon>Eucarida</taxon>
        <taxon>Decapoda</taxon>
        <taxon>Pleocyemata</taxon>
        <taxon>Brachyura</taxon>
        <taxon>Eubrachyura</taxon>
        <taxon>Portunoidea</taxon>
        <taxon>Portunidae</taxon>
        <taxon>Portuninae</taxon>
        <taxon>Portunus</taxon>
    </lineage>
</organism>
<dbReference type="EMBL" id="VSRR010042116">
    <property type="protein sequence ID" value="MPC75899.1"/>
    <property type="molecule type" value="Genomic_DNA"/>
</dbReference>
<dbReference type="AlphaFoldDB" id="A0A5B7I1W6"/>
<accession>A0A5B7I1W6</accession>